<accession>A0ABS5V9W4</accession>
<dbReference type="InterPro" id="IPR050272">
    <property type="entry name" value="Isochorismatase-like_hydrls"/>
</dbReference>
<reference evidence="3 4" key="1">
    <citation type="submission" date="2021-05" db="EMBL/GenBank/DDBJ databases">
        <title>Shewanella sp. JM162201.</title>
        <authorList>
            <person name="Xu S."/>
            <person name="Li A."/>
        </authorList>
    </citation>
    <scope>NUCLEOTIDE SEQUENCE [LARGE SCALE GENOMIC DNA]</scope>
    <source>
        <strain evidence="3 4">JM162201</strain>
    </source>
</reference>
<gene>
    <name evidence="3" type="ORF">KJI95_18360</name>
</gene>
<proteinExistence type="predicted"/>
<dbReference type="CDD" id="cd01014">
    <property type="entry name" value="nicotinamidase_related"/>
    <property type="match status" value="1"/>
</dbReference>
<keyword evidence="1 3" id="KW-0378">Hydrolase</keyword>
<dbReference type="GO" id="GO:0016787">
    <property type="term" value="F:hydrolase activity"/>
    <property type="evidence" value="ECO:0007669"/>
    <property type="project" value="UniProtKB-KW"/>
</dbReference>
<protein>
    <submittedName>
        <fullName evidence="3">Cysteine hydrolase</fullName>
    </submittedName>
</protein>
<evidence type="ECO:0000256" key="1">
    <source>
        <dbReference type="ARBA" id="ARBA00022801"/>
    </source>
</evidence>
<evidence type="ECO:0000313" key="3">
    <source>
        <dbReference type="EMBL" id="MBT1446461.1"/>
    </source>
</evidence>
<feature type="domain" description="Isochorismatase-like" evidence="2">
    <location>
        <begin position="4"/>
        <end position="158"/>
    </location>
</feature>
<comment type="caution">
    <text evidence="3">The sequence shown here is derived from an EMBL/GenBank/DDBJ whole genome shotgun (WGS) entry which is preliminary data.</text>
</comment>
<dbReference type="RefSeq" id="WP_214508660.1">
    <property type="nucleotide sequence ID" value="NZ_JAHEPS010000013.1"/>
</dbReference>
<keyword evidence="4" id="KW-1185">Reference proteome</keyword>
<dbReference type="Gene3D" id="3.40.50.850">
    <property type="entry name" value="Isochorismatase-like"/>
    <property type="match status" value="1"/>
</dbReference>
<dbReference type="SUPFAM" id="SSF52499">
    <property type="entry name" value="Isochorismatase-like hydrolases"/>
    <property type="match status" value="1"/>
</dbReference>
<dbReference type="Proteomes" id="UP001195903">
    <property type="component" value="Unassembled WGS sequence"/>
</dbReference>
<sequence length="179" mass="19441">MAKALLVIDVQTLLFEGDKPPFDADGIIQRINALSHSARENACPVIFIQHEQPGTPIARDTKGWELVSRLVQDENDYVVAKTTPDSFLGTGLKALLDELDVESLAICGYASEFCVDTTVRRALALGYPVELIDDAHTTADKSHLAAKDIIAHENATLCAIKSFGVTAQPVKALEWLPKS</sequence>
<dbReference type="InterPro" id="IPR036380">
    <property type="entry name" value="Isochorismatase-like_sf"/>
</dbReference>
<organism evidence="3 4">
    <name type="scientific">Shewanella jiangmenensis</name>
    <dbReference type="NCBI Taxonomy" id="2837387"/>
    <lineage>
        <taxon>Bacteria</taxon>
        <taxon>Pseudomonadati</taxon>
        <taxon>Pseudomonadota</taxon>
        <taxon>Gammaproteobacteria</taxon>
        <taxon>Alteromonadales</taxon>
        <taxon>Shewanellaceae</taxon>
        <taxon>Shewanella</taxon>
    </lineage>
</organism>
<evidence type="ECO:0000313" key="4">
    <source>
        <dbReference type="Proteomes" id="UP001195903"/>
    </source>
</evidence>
<dbReference type="Pfam" id="PF00857">
    <property type="entry name" value="Isochorismatase"/>
    <property type="match status" value="1"/>
</dbReference>
<dbReference type="EMBL" id="JAHEPS010000013">
    <property type="protein sequence ID" value="MBT1446461.1"/>
    <property type="molecule type" value="Genomic_DNA"/>
</dbReference>
<dbReference type="InterPro" id="IPR000868">
    <property type="entry name" value="Isochorismatase-like_dom"/>
</dbReference>
<dbReference type="PANTHER" id="PTHR43540">
    <property type="entry name" value="PEROXYUREIDOACRYLATE/UREIDOACRYLATE AMIDOHYDROLASE-RELATED"/>
    <property type="match status" value="1"/>
</dbReference>
<evidence type="ECO:0000259" key="2">
    <source>
        <dbReference type="Pfam" id="PF00857"/>
    </source>
</evidence>
<dbReference type="PANTHER" id="PTHR43540:SF14">
    <property type="entry name" value="ISOCHORISMATASE"/>
    <property type="match status" value="1"/>
</dbReference>
<name>A0ABS5V9W4_9GAMM</name>